<dbReference type="EMBL" id="JAYMYQ010000001">
    <property type="protein sequence ID" value="KAK7362247.1"/>
    <property type="molecule type" value="Genomic_DNA"/>
</dbReference>
<evidence type="ECO:0000313" key="1">
    <source>
        <dbReference type="EMBL" id="KAK7362247.1"/>
    </source>
</evidence>
<dbReference type="AlphaFoldDB" id="A0AAN9MX10"/>
<reference evidence="1 2" key="1">
    <citation type="submission" date="2024-01" db="EMBL/GenBank/DDBJ databases">
        <title>The genomes of 5 underutilized Papilionoideae crops provide insights into root nodulation and disease resistanc.</title>
        <authorList>
            <person name="Jiang F."/>
        </authorList>
    </citation>
    <scope>NUCLEOTIDE SEQUENCE [LARGE SCALE GENOMIC DNA]</scope>
    <source>
        <strain evidence="1">LVBAO_FW01</strain>
        <tissue evidence="1">Leaves</tissue>
    </source>
</reference>
<proteinExistence type="predicted"/>
<comment type="caution">
    <text evidence="1">The sequence shown here is derived from an EMBL/GenBank/DDBJ whole genome shotgun (WGS) entry which is preliminary data.</text>
</comment>
<keyword evidence="2" id="KW-1185">Reference proteome</keyword>
<name>A0AAN9MX10_CANGL</name>
<sequence>MTVARRTPTHLMRGRFSGRRMLSFCTVQWLEIVTWCSLAHLVEDLRASATSNRVGVWPSRRSHSVLSDCNQRNLCHGPEPGMRLPDLEAMYDTCLLFLDSIPTSTCLSTAIPSFQYLKGGRYSGFPLYDFLDIRYVILLHGLNMALPTPDQACDYPGDGQALWYWRALDEILIGINLINVLSSSLTGTSFVGEVYDGFYRYRGSKKVAPLIFDQTNG</sequence>
<dbReference type="Proteomes" id="UP001367508">
    <property type="component" value="Unassembled WGS sequence"/>
</dbReference>
<accession>A0AAN9MX10</accession>
<gene>
    <name evidence="1" type="ORF">VNO77_04357</name>
</gene>
<protein>
    <submittedName>
        <fullName evidence="1">Uncharacterized protein</fullName>
    </submittedName>
</protein>
<organism evidence="1 2">
    <name type="scientific">Canavalia gladiata</name>
    <name type="common">Sword bean</name>
    <name type="synonym">Dolichos gladiatus</name>
    <dbReference type="NCBI Taxonomy" id="3824"/>
    <lineage>
        <taxon>Eukaryota</taxon>
        <taxon>Viridiplantae</taxon>
        <taxon>Streptophyta</taxon>
        <taxon>Embryophyta</taxon>
        <taxon>Tracheophyta</taxon>
        <taxon>Spermatophyta</taxon>
        <taxon>Magnoliopsida</taxon>
        <taxon>eudicotyledons</taxon>
        <taxon>Gunneridae</taxon>
        <taxon>Pentapetalae</taxon>
        <taxon>rosids</taxon>
        <taxon>fabids</taxon>
        <taxon>Fabales</taxon>
        <taxon>Fabaceae</taxon>
        <taxon>Papilionoideae</taxon>
        <taxon>50 kb inversion clade</taxon>
        <taxon>NPAAA clade</taxon>
        <taxon>indigoferoid/millettioid clade</taxon>
        <taxon>Phaseoleae</taxon>
        <taxon>Canavalia</taxon>
    </lineage>
</organism>
<evidence type="ECO:0000313" key="2">
    <source>
        <dbReference type="Proteomes" id="UP001367508"/>
    </source>
</evidence>